<evidence type="ECO:0000256" key="1">
    <source>
        <dbReference type="ARBA" id="ARBA00002791"/>
    </source>
</evidence>
<dbReference type="Proteomes" id="UP000070412">
    <property type="component" value="Unassembled WGS sequence"/>
</dbReference>
<evidence type="ECO:0000256" key="7">
    <source>
        <dbReference type="ARBA" id="ARBA00022729"/>
    </source>
</evidence>
<proteinExistence type="inferred from homology"/>
<feature type="transmembrane region" description="Helical" evidence="11">
    <location>
        <begin position="452"/>
        <end position="470"/>
    </location>
</feature>
<reference evidence="13" key="3">
    <citation type="submission" date="2022-06" db="UniProtKB">
        <authorList>
            <consortium name="EnsemblMetazoa"/>
        </authorList>
    </citation>
    <scope>IDENTIFICATION</scope>
</reference>
<evidence type="ECO:0000313" key="12">
    <source>
        <dbReference type="EMBL" id="KAF7494023.1"/>
    </source>
</evidence>
<dbReference type="AlphaFoldDB" id="A0A834VHR9"/>
<comment type="subunit">
    <text evidence="11">Component of the oligosaccharyltransferase (OST) complex.</text>
</comment>
<evidence type="ECO:0000313" key="13">
    <source>
        <dbReference type="EnsemblMetazoa" id="KAF7494023.1"/>
    </source>
</evidence>
<dbReference type="OrthoDB" id="310030at2759"/>
<keyword evidence="10 11" id="KW-0472">Membrane</keyword>
<keyword evidence="14" id="KW-1185">Reference proteome</keyword>
<evidence type="ECO:0000256" key="8">
    <source>
        <dbReference type="ARBA" id="ARBA00022824"/>
    </source>
</evidence>
<keyword evidence="9 11" id="KW-1133">Transmembrane helix</keyword>
<comment type="function">
    <text evidence="1 11">Subunit of the oligosaccharyl transferase (OST) complex that catalyzes the initial transfer of a defined glycan (Glc(3)Man(9)GlcNAc(2) in eukaryotes) from the lipid carrier dolichol-pyrophosphate to an asparagine residue within an Asn-X-Ser/Thr consensus motif in nascent polypeptide chains, the first step in protein N-glycosylation. N-glycosylation occurs cotranslationally and the complex associates with the Sec61 complex at the channel-forming translocon complex that mediates protein translocation across the endoplasmic reticulum (ER). All subunits are required for a maximal enzyme activity.</text>
</comment>
<evidence type="ECO:0000256" key="4">
    <source>
        <dbReference type="ARBA" id="ARBA00008905"/>
    </source>
</evidence>
<keyword evidence="6 11" id="KW-0812">Transmembrane</keyword>
<name>A0A834VHR9_SARSC</name>
<reference evidence="14" key="1">
    <citation type="journal article" date="2020" name="PLoS Negl. Trop. Dis.">
        <title>High-quality nuclear genome for Sarcoptes scabiei-A critical resource for a neglected parasite.</title>
        <authorList>
            <person name="Korhonen P.K."/>
            <person name="Gasser R.B."/>
            <person name="Ma G."/>
            <person name="Wang T."/>
            <person name="Stroehlein A.J."/>
            <person name="Young N.D."/>
            <person name="Ang C.S."/>
            <person name="Fernando D.D."/>
            <person name="Lu H.C."/>
            <person name="Taylor S."/>
            <person name="Reynolds S.L."/>
            <person name="Mofiz E."/>
            <person name="Najaraj S.H."/>
            <person name="Gowda H."/>
            <person name="Madugundu A."/>
            <person name="Renuse S."/>
            <person name="Holt D."/>
            <person name="Pandey A."/>
            <person name="Papenfuss A.T."/>
            <person name="Fischer K."/>
        </authorList>
    </citation>
    <scope>NUCLEOTIDE SEQUENCE [LARGE SCALE GENOMIC DNA]</scope>
</reference>
<dbReference type="UniPathway" id="UPA00378"/>
<reference evidence="12" key="2">
    <citation type="submission" date="2020-01" db="EMBL/GenBank/DDBJ databases">
        <authorList>
            <person name="Korhonen P.K.K."/>
            <person name="Guangxu M.G."/>
            <person name="Wang T.W."/>
            <person name="Stroehlein A.J.S."/>
            <person name="Young N.D."/>
            <person name="Ang C.-S.A."/>
            <person name="Fernando D.W.F."/>
            <person name="Lu H.L."/>
            <person name="Taylor S.T."/>
            <person name="Ehtesham M.E.M."/>
            <person name="Najaraj S.H.N."/>
            <person name="Harsha G.H.G."/>
            <person name="Madugundu A.M."/>
            <person name="Renuse S.R."/>
            <person name="Holt D.H."/>
            <person name="Pandey A.P."/>
            <person name="Papenfuss A.P."/>
            <person name="Gasser R.B.G."/>
            <person name="Fischer K.F."/>
        </authorList>
    </citation>
    <scope>NUCLEOTIDE SEQUENCE</scope>
    <source>
        <strain evidence="12">SSS_KF_BRIS2020</strain>
    </source>
</reference>
<organism evidence="12">
    <name type="scientific">Sarcoptes scabiei</name>
    <name type="common">Itch mite</name>
    <name type="synonym">Acarus scabiei</name>
    <dbReference type="NCBI Taxonomy" id="52283"/>
    <lineage>
        <taxon>Eukaryota</taxon>
        <taxon>Metazoa</taxon>
        <taxon>Ecdysozoa</taxon>
        <taxon>Arthropoda</taxon>
        <taxon>Chelicerata</taxon>
        <taxon>Arachnida</taxon>
        <taxon>Acari</taxon>
        <taxon>Acariformes</taxon>
        <taxon>Sarcoptiformes</taxon>
        <taxon>Astigmata</taxon>
        <taxon>Psoroptidia</taxon>
        <taxon>Sarcoptoidea</taxon>
        <taxon>Sarcoptidae</taxon>
        <taxon>Sarcoptinae</taxon>
        <taxon>Sarcoptes</taxon>
    </lineage>
</organism>
<evidence type="ECO:0000256" key="11">
    <source>
        <dbReference type="RuleBase" id="RU361143"/>
    </source>
</evidence>
<feature type="chain" id="PRO_5039739627" description="Dolichyl-diphosphooligosaccharide--protein glycosyltransferase subunit 1" evidence="11">
    <location>
        <begin position="25"/>
        <end position="535"/>
    </location>
</feature>
<keyword evidence="8 11" id="KW-0256">Endoplasmic reticulum</keyword>
<keyword evidence="7 11" id="KW-0732">Signal</keyword>
<comment type="similarity">
    <text evidence="4 11">Belongs to the OST1 family.</text>
</comment>
<dbReference type="GO" id="GO:0016740">
    <property type="term" value="F:transferase activity"/>
    <property type="evidence" value="ECO:0007669"/>
    <property type="project" value="UniProtKB-KW"/>
</dbReference>
<evidence type="ECO:0000256" key="10">
    <source>
        <dbReference type="ARBA" id="ARBA00023136"/>
    </source>
</evidence>
<dbReference type="GO" id="GO:0018279">
    <property type="term" value="P:protein N-linked glycosylation via asparagine"/>
    <property type="evidence" value="ECO:0007669"/>
    <property type="project" value="TreeGrafter"/>
</dbReference>
<dbReference type="EMBL" id="WVUK01000054">
    <property type="protein sequence ID" value="KAF7494023.1"/>
    <property type="molecule type" value="Genomic_DNA"/>
</dbReference>
<sequence>MSSSFINTFVVILLTYSNLDAVLAKISNENVLNSKVDRIIDISNQLVKIKTQINVLNKNPEPLTEYLIEFGDSRHDRSLSYLQTSRIDASTKKKIPLKHTRSLTRSDSDAGNIYKIDLSDSPVQDSAGTIQLEIEAVFTHLLDPFPTEIVQADRQLVVYLDKVYFPTPYLTEIQTTEVRLPLNSGLESYTKIRPVVHNDRIIKYGPYEKISASQQSEQMRMHFENNSPFLTVQNLERSIQISHWAGAISIEETLDVFHSGAKLKGPFSRYEYQREPTNNGISSIRSWKTRLPAGAFDIYYRDDIGNISTSNVRSSSSAVYVDIKPRFPLFGGWKTRYILGYTLPSKNNLFAMDSNILTDAWYTLKIPFIDHIFDNMVIDQATIKVILPEGSSNFKIRKPYEIEEKPNELFYSYLDTVGRPVLVLTKNNLVEWHMQTIEIKYQFKPFYLLQEPLLIVGSIFGLCLLVMALIRTKISLNDSFRLSSSYKTLSNFFASKIQKFCRSFGGFFSSIENILKRKFAFSQYRYGFGCFGVFI</sequence>
<dbReference type="Pfam" id="PF04597">
    <property type="entry name" value="Ribophorin_I"/>
    <property type="match status" value="1"/>
</dbReference>
<evidence type="ECO:0000256" key="2">
    <source>
        <dbReference type="ARBA" id="ARBA00004115"/>
    </source>
</evidence>
<dbReference type="EnsemblMetazoa" id="SSS_2177s_mrna">
    <property type="protein sequence ID" value="KAF7494023.1"/>
    <property type="gene ID" value="SSS_2177"/>
</dbReference>
<feature type="signal peptide" evidence="11">
    <location>
        <begin position="1"/>
        <end position="24"/>
    </location>
</feature>
<evidence type="ECO:0000256" key="6">
    <source>
        <dbReference type="ARBA" id="ARBA00022692"/>
    </source>
</evidence>
<evidence type="ECO:0000313" key="14">
    <source>
        <dbReference type="Proteomes" id="UP000070412"/>
    </source>
</evidence>
<dbReference type="GO" id="GO:0008250">
    <property type="term" value="C:oligosaccharyltransferase complex"/>
    <property type="evidence" value="ECO:0007669"/>
    <property type="project" value="UniProtKB-UniRule"/>
</dbReference>
<protein>
    <recommendedName>
        <fullName evidence="5 11">Dolichyl-diphosphooligosaccharide--protein glycosyltransferase subunit 1</fullName>
    </recommendedName>
</protein>
<dbReference type="InterPro" id="IPR007676">
    <property type="entry name" value="Ribophorin_I"/>
</dbReference>
<dbReference type="PANTHER" id="PTHR21049">
    <property type="entry name" value="RIBOPHORIN I"/>
    <property type="match status" value="1"/>
</dbReference>
<evidence type="ECO:0000256" key="5">
    <source>
        <dbReference type="ARBA" id="ARBA00017611"/>
    </source>
</evidence>
<comment type="subcellular location">
    <subcellularLocation>
        <location evidence="2 11">Endoplasmic reticulum membrane</location>
        <topology evidence="2 11">Single-pass type I membrane protein</topology>
    </subcellularLocation>
</comment>
<comment type="pathway">
    <text evidence="3 11">Protein modification; protein glycosylation.</text>
</comment>
<dbReference type="PANTHER" id="PTHR21049:SF0">
    <property type="entry name" value="DOLICHYL-DIPHOSPHOOLIGOSACCHARIDE--PROTEIN GLYCOSYLTRANSFERASE SUBUNIT 1"/>
    <property type="match status" value="1"/>
</dbReference>
<accession>A0A834VHR9</accession>
<evidence type="ECO:0000256" key="9">
    <source>
        <dbReference type="ARBA" id="ARBA00022989"/>
    </source>
</evidence>
<evidence type="ECO:0000256" key="3">
    <source>
        <dbReference type="ARBA" id="ARBA00004922"/>
    </source>
</evidence>
<keyword evidence="12" id="KW-0808">Transferase</keyword>
<gene>
    <name evidence="12" type="ORF">SSS_2177</name>
</gene>